<feature type="domain" description="ABC transporter" evidence="6">
    <location>
        <begin position="287"/>
        <end position="532"/>
    </location>
</feature>
<evidence type="ECO:0000313" key="7">
    <source>
        <dbReference type="EMBL" id="TQM98164.1"/>
    </source>
</evidence>
<dbReference type="SUPFAM" id="SSF52540">
    <property type="entry name" value="P-loop containing nucleoside triphosphate hydrolases"/>
    <property type="match status" value="2"/>
</dbReference>
<dbReference type="Proteomes" id="UP000319804">
    <property type="component" value="Unassembled WGS sequence"/>
</dbReference>
<comment type="caution">
    <text evidence="7">The sequence shown here is derived from an EMBL/GenBank/DDBJ whole genome shotgun (WGS) entry which is preliminary data.</text>
</comment>
<feature type="region of interest" description="Disordered" evidence="5">
    <location>
        <begin position="352"/>
        <end position="373"/>
    </location>
</feature>
<proteinExistence type="inferred from homology"/>
<evidence type="ECO:0000259" key="6">
    <source>
        <dbReference type="PROSITE" id="PS50893"/>
    </source>
</evidence>
<feature type="region of interest" description="Disordered" evidence="5">
    <location>
        <begin position="1"/>
        <end position="22"/>
    </location>
</feature>
<evidence type="ECO:0000256" key="1">
    <source>
        <dbReference type="ARBA" id="ARBA00005417"/>
    </source>
</evidence>
<dbReference type="GO" id="GO:0042626">
    <property type="term" value="F:ATPase-coupled transmembrane transporter activity"/>
    <property type="evidence" value="ECO:0007669"/>
    <property type="project" value="TreeGrafter"/>
</dbReference>
<dbReference type="InterPro" id="IPR015856">
    <property type="entry name" value="ABC_transpr_CbiO/EcfA_su"/>
</dbReference>
<evidence type="ECO:0000256" key="4">
    <source>
        <dbReference type="ARBA" id="ARBA00022840"/>
    </source>
</evidence>
<dbReference type="Pfam" id="PF00005">
    <property type="entry name" value="ABC_tran"/>
    <property type="match status" value="2"/>
</dbReference>
<evidence type="ECO:0000256" key="3">
    <source>
        <dbReference type="ARBA" id="ARBA00022741"/>
    </source>
</evidence>
<dbReference type="PANTHER" id="PTHR43553:SF24">
    <property type="entry name" value="ENERGY-COUPLING FACTOR TRANSPORTER ATP-BINDING PROTEIN ECFA1"/>
    <property type="match status" value="1"/>
</dbReference>
<feature type="compositionally biased region" description="Basic residues" evidence="5">
    <location>
        <begin position="356"/>
        <end position="367"/>
    </location>
</feature>
<dbReference type="SMART" id="SM00382">
    <property type="entry name" value="AAA"/>
    <property type="match status" value="2"/>
</dbReference>
<keyword evidence="3" id="KW-0547">Nucleotide-binding</keyword>
<dbReference type="AlphaFoldDB" id="A0A4Y3ULY6"/>
<name>A0A4Y3ULY6_9MICO</name>
<dbReference type="InterPro" id="IPR050095">
    <property type="entry name" value="ECF_ABC_transporter_ATP-bd"/>
</dbReference>
<accession>A0A4Y3ULY6</accession>
<feature type="compositionally biased region" description="Gly residues" evidence="5">
    <location>
        <begin position="10"/>
        <end position="22"/>
    </location>
</feature>
<keyword evidence="8" id="KW-1185">Reference proteome</keyword>
<dbReference type="PROSITE" id="PS50893">
    <property type="entry name" value="ABC_TRANSPORTER_2"/>
    <property type="match status" value="2"/>
</dbReference>
<dbReference type="InterPro" id="IPR003439">
    <property type="entry name" value="ABC_transporter-like_ATP-bd"/>
</dbReference>
<keyword evidence="4 7" id="KW-0067">ATP-binding</keyword>
<dbReference type="EMBL" id="VFPS01000003">
    <property type="protein sequence ID" value="TQM98164.1"/>
    <property type="molecule type" value="Genomic_DNA"/>
</dbReference>
<reference evidence="7 8" key="1">
    <citation type="submission" date="2019-06" db="EMBL/GenBank/DDBJ databases">
        <title>Sequencing the genomes of 1000 actinobacteria strains.</title>
        <authorList>
            <person name="Klenk H.-P."/>
        </authorList>
    </citation>
    <scope>NUCLEOTIDE SEQUENCE [LARGE SCALE GENOMIC DNA]</scope>
    <source>
        <strain evidence="7 8">DSM 20427</strain>
    </source>
</reference>
<dbReference type="PROSITE" id="PS00211">
    <property type="entry name" value="ABC_TRANSPORTER_1"/>
    <property type="match status" value="2"/>
</dbReference>
<gene>
    <name evidence="7" type="ORF">FHX68_2199</name>
</gene>
<dbReference type="GO" id="GO:0016887">
    <property type="term" value="F:ATP hydrolysis activity"/>
    <property type="evidence" value="ECO:0007669"/>
    <property type="project" value="InterPro"/>
</dbReference>
<organism evidence="7 8">
    <name type="scientific">Microbacterium lacticum</name>
    <dbReference type="NCBI Taxonomy" id="33885"/>
    <lineage>
        <taxon>Bacteria</taxon>
        <taxon>Bacillati</taxon>
        <taxon>Actinomycetota</taxon>
        <taxon>Actinomycetes</taxon>
        <taxon>Micrococcales</taxon>
        <taxon>Microbacteriaceae</taxon>
        <taxon>Microbacterium</taxon>
    </lineage>
</organism>
<dbReference type="InterPro" id="IPR017871">
    <property type="entry name" value="ABC_transporter-like_CS"/>
</dbReference>
<protein>
    <submittedName>
        <fullName evidence="7">Energy-coupling factor transport system ATP-binding protein</fullName>
    </submittedName>
</protein>
<dbReference type="InterPro" id="IPR027417">
    <property type="entry name" value="P-loop_NTPase"/>
</dbReference>
<comment type="similarity">
    <text evidence="1">Belongs to the ABC transporter superfamily.</text>
</comment>
<evidence type="ECO:0000256" key="5">
    <source>
        <dbReference type="SAM" id="MobiDB-lite"/>
    </source>
</evidence>
<dbReference type="InterPro" id="IPR003593">
    <property type="entry name" value="AAA+_ATPase"/>
</dbReference>
<dbReference type="CDD" id="cd03225">
    <property type="entry name" value="ABC_cobalt_CbiO_domain1"/>
    <property type="match status" value="2"/>
</dbReference>
<dbReference type="GO" id="GO:0005524">
    <property type="term" value="F:ATP binding"/>
    <property type="evidence" value="ECO:0007669"/>
    <property type="project" value="UniProtKB-KW"/>
</dbReference>
<evidence type="ECO:0000256" key="2">
    <source>
        <dbReference type="ARBA" id="ARBA00022448"/>
    </source>
</evidence>
<dbReference type="PANTHER" id="PTHR43553">
    <property type="entry name" value="HEAVY METAL TRANSPORTER"/>
    <property type="match status" value="1"/>
</dbReference>
<evidence type="ECO:0000313" key="8">
    <source>
        <dbReference type="Proteomes" id="UP000319804"/>
    </source>
</evidence>
<sequence>MTAAQTEGTRGTGDPGAAGVTGAGVTAPAAIEARGWGWRYATRQAWAVRDASFRIAPGERVLLLGASGAGKSTLLQGIAGILGGADEGEHEGELLVDGALAASVRGRAGMVLQDPDSQTILARVGDDVAFGCENLGVPRADIWPRVHAALAAVGLDVPTDRPTANLSGGQKQRLALAGVVAMRPGAILLDEPTANLDPEGVREVRDAVGRVLAETGATLVVIEHRVDVWLPLIDRVIVLGEAGVIADGAPADVLDAQAAALAEAGVWLPQAALPLPPPPGPPGEVLLSARELVVGRERGVAAAGPLSFDVRAGEVLGIVGRNGAGKSTLALTLAGLLAPLAGEVEASAALAAGVRGRSHRGPRRRPAPRADDPFAWSSKDLLTRIGTVFQEPEHQLLARTVRGELEVGPRALGVPEDEIAERVDDLLERLRLAPLATANPYTLSGGQKRRLTVGAVLATRPRVLVLDEPTFGQDARTWTELVAMIAALRDGVDDRGPLAVVVVTHDEQVLDALHARRLRVGAAAPTGDGGRTP</sequence>
<dbReference type="Gene3D" id="3.40.50.300">
    <property type="entry name" value="P-loop containing nucleotide triphosphate hydrolases"/>
    <property type="match status" value="2"/>
</dbReference>
<dbReference type="GO" id="GO:0043190">
    <property type="term" value="C:ATP-binding cassette (ABC) transporter complex"/>
    <property type="evidence" value="ECO:0007669"/>
    <property type="project" value="TreeGrafter"/>
</dbReference>
<feature type="domain" description="ABC transporter" evidence="6">
    <location>
        <begin position="31"/>
        <end position="266"/>
    </location>
</feature>
<keyword evidence="2" id="KW-0813">Transport</keyword>